<proteinExistence type="predicted"/>
<sequence length="87" mass="10030">MYSVEYTAHAIKDMNKLPAEVKTKIFSAISKIIEDPYEHVKKLKTSAKTPLYSLRVGEYRVIMAIKDPVLIIQVVEVGNRSKIYRNF</sequence>
<evidence type="ECO:0000256" key="1">
    <source>
        <dbReference type="ARBA" id="ARBA00022649"/>
    </source>
</evidence>
<dbReference type="PANTHER" id="PTHR35601">
    <property type="entry name" value="TOXIN RELE"/>
    <property type="match status" value="1"/>
</dbReference>
<evidence type="ECO:0000313" key="3">
    <source>
        <dbReference type="Proteomes" id="UP000033116"/>
    </source>
</evidence>
<keyword evidence="1" id="KW-1277">Toxin-antitoxin system</keyword>
<dbReference type="InterPro" id="IPR035093">
    <property type="entry name" value="RelE/ParE_toxin_dom_sf"/>
</dbReference>
<evidence type="ECO:0000313" key="2">
    <source>
        <dbReference type="EMBL" id="AKB62661.1"/>
    </source>
</evidence>
<dbReference type="InterPro" id="IPR007712">
    <property type="entry name" value="RelE/ParE_toxin"/>
</dbReference>
<dbReference type="HOGENOM" id="CLU_155761_3_2_2"/>
<dbReference type="RefSeq" id="WP_048044065.1">
    <property type="nucleotide sequence ID" value="NZ_CP009511.1"/>
</dbReference>
<dbReference type="PANTHER" id="PTHR35601:SF1">
    <property type="entry name" value="TOXIN RELE"/>
    <property type="match status" value="1"/>
</dbReference>
<dbReference type="AlphaFoldDB" id="A0A0E3LT01"/>
<dbReference type="EMBL" id="CP009511">
    <property type="protein sequence ID" value="AKB62661.1"/>
    <property type="molecule type" value="Genomic_DNA"/>
</dbReference>
<protein>
    <submittedName>
        <fullName evidence="2">RelE/StbE replicon stabilization toxin</fullName>
    </submittedName>
</protein>
<gene>
    <name evidence="2" type="ORF">MSMAP_2676</name>
</gene>
<dbReference type="Gene3D" id="3.30.2310.20">
    <property type="entry name" value="RelE-like"/>
    <property type="match status" value="1"/>
</dbReference>
<dbReference type="SUPFAM" id="SSF143011">
    <property type="entry name" value="RelE-like"/>
    <property type="match status" value="1"/>
</dbReference>
<dbReference type="Proteomes" id="UP000033116">
    <property type="component" value="Chromosome"/>
</dbReference>
<reference evidence="2 3" key="1">
    <citation type="submission" date="2014-07" db="EMBL/GenBank/DDBJ databases">
        <title>Methanogenic archaea and the global carbon cycle.</title>
        <authorList>
            <person name="Henriksen J.R."/>
            <person name="Luke J."/>
            <person name="Reinhart S."/>
            <person name="Benedict M.N."/>
            <person name="Youngblut N.D."/>
            <person name="Metcalf M.E."/>
            <person name="Whitaker R.J."/>
            <person name="Metcalf W.W."/>
        </authorList>
    </citation>
    <scope>NUCLEOTIDE SEQUENCE [LARGE SCALE GENOMIC DNA]</scope>
    <source>
        <strain evidence="2 3">SarPi</strain>
    </source>
</reference>
<name>A0A0E3LT01_METMZ</name>
<dbReference type="GeneID" id="24865968"/>
<dbReference type="Pfam" id="PF05016">
    <property type="entry name" value="ParE_toxin"/>
    <property type="match status" value="1"/>
</dbReference>
<dbReference type="PATRIC" id="fig|1434115.4.peg.3409"/>
<accession>A0A0E3LT01</accession>
<organism evidence="2 3">
    <name type="scientific">Methanosarcina mazei SarPi</name>
    <dbReference type="NCBI Taxonomy" id="1434115"/>
    <lineage>
        <taxon>Archaea</taxon>
        <taxon>Methanobacteriati</taxon>
        <taxon>Methanobacteriota</taxon>
        <taxon>Stenosarchaea group</taxon>
        <taxon>Methanomicrobia</taxon>
        <taxon>Methanosarcinales</taxon>
        <taxon>Methanosarcinaceae</taxon>
        <taxon>Methanosarcina</taxon>
    </lineage>
</organism>